<proteinExistence type="predicted"/>
<accession>A0ACC3CJH1</accession>
<gene>
    <name evidence="1" type="ORF">I4F81_012572</name>
</gene>
<protein>
    <submittedName>
        <fullName evidence="1">Uncharacterized protein</fullName>
    </submittedName>
</protein>
<name>A0ACC3CJH1_PYRYE</name>
<sequence length="555" mass="56248">MDTPPGFLPLPPLAMPCDRRAAASPAAPALAVSPRRLGTAPTAMAGGGEEPRREGGRAASAAAAAAALLLGLVLPSPLRHRGGTPSPAGEGVGVVAQAGAEAAKRGLGVPVVMVKGAQRKGLFEKLQPGVSIGQEGASGEELLPRKPVGIPGAVTPSERVPKARASASFVTAAVQTVGPAVVRIDTEHTVEANEGLLPLLEDPVFKKFFEHELRKNAREPPVLQRGQGSGFIVSAEGLLITNAHVVKGAHKVTVTLTDGRSYTATVKGTDDLLDLAVLKIDNKGKNLPVAPLGVSSDLQVGDWVIAVGNPVGLDNTVTLGIVSSLNRSSAEIGIPEKRLNFIQTDAAINPGNSGGPLVNEFGEVVGINTAIRANAEGIGFAIPIDRAASISAALAAGQKIQHAYVGIQMTTLTPEFAKLNNEDPNSPSVIPEVEGAVVVRVVPKSPAATAGIRRFDVIQSIDGASVRSAKDVLAYVESTKVGQVVDVTVLRGGDKAMKIAIKTGDLSAVASGDGRPLPFPGGGGGGGGGGGRGGRERLLIPIPLPNGGGGDGDGP</sequence>
<dbReference type="Proteomes" id="UP000798662">
    <property type="component" value="Chromosome 3"/>
</dbReference>
<evidence type="ECO:0000313" key="2">
    <source>
        <dbReference type="Proteomes" id="UP000798662"/>
    </source>
</evidence>
<comment type="caution">
    <text evidence="1">The sequence shown here is derived from an EMBL/GenBank/DDBJ whole genome shotgun (WGS) entry which is preliminary data.</text>
</comment>
<evidence type="ECO:0000313" key="1">
    <source>
        <dbReference type="EMBL" id="KAK1870110.1"/>
    </source>
</evidence>
<organism evidence="1 2">
    <name type="scientific">Pyropia yezoensis</name>
    <name type="common">Susabi-nori</name>
    <name type="synonym">Porphyra yezoensis</name>
    <dbReference type="NCBI Taxonomy" id="2788"/>
    <lineage>
        <taxon>Eukaryota</taxon>
        <taxon>Rhodophyta</taxon>
        <taxon>Bangiophyceae</taxon>
        <taxon>Bangiales</taxon>
        <taxon>Bangiaceae</taxon>
        <taxon>Pyropia</taxon>
    </lineage>
</organism>
<dbReference type="EMBL" id="CM020620">
    <property type="protein sequence ID" value="KAK1870110.1"/>
    <property type="molecule type" value="Genomic_DNA"/>
</dbReference>
<reference evidence="1" key="1">
    <citation type="submission" date="2019-11" db="EMBL/GenBank/DDBJ databases">
        <title>Nori genome reveals adaptations in red seaweeds to the harsh intertidal environment.</title>
        <authorList>
            <person name="Wang D."/>
            <person name="Mao Y."/>
        </authorList>
    </citation>
    <scope>NUCLEOTIDE SEQUENCE</scope>
    <source>
        <tissue evidence="1">Gametophyte</tissue>
    </source>
</reference>
<keyword evidence="2" id="KW-1185">Reference proteome</keyword>